<dbReference type="Proteomes" id="UP000000268">
    <property type="component" value="Plasmid pREB3"/>
</dbReference>
<gene>
    <name evidence="1" type="ordered locus">AM1_C0073</name>
</gene>
<dbReference type="KEGG" id="amr:AM1_C0073"/>
<evidence type="ECO:0000313" key="2">
    <source>
        <dbReference type="Proteomes" id="UP000000268"/>
    </source>
</evidence>
<organism evidence="1 2">
    <name type="scientific">Acaryochloris marina (strain MBIC 11017)</name>
    <dbReference type="NCBI Taxonomy" id="329726"/>
    <lineage>
        <taxon>Bacteria</taxon>
        <taxon>Bacillati</taxon>
        <taxon>Cyanobacteriota</taxon>
        <taxon>Cyanophyceae</taxon>
        <taxon>Acaryochloridales</taxon>
        <taxon>Acaryochloridaceae</taxon>
        <taxon>Acaryochloris</taxon>
    </lineage>
</organism>
<keyword evidence="1" id="KW-0614">Plasmid</keyword>
<evidence type="ECO:0000313" key="1">
    <source>
        <dbReference type="EMBL" id="ABW32383.1"/>
    </source>
</evidence>
<keyword evidence="2" id="KW-1185">Reference proteome</keyword>
<sequence>MPDSSNQLKKSCQNCIHLQKLNLSKIVWDGTFLPSYGCGIKGIENHWPDLQAVIVATHLDPQTKAEMIALQCPRFKFVGSL</sequence>
<dbReference type="AlphaFoldDB" id="A8ZMH2"/>
<accession>A8ZMH2</accession>
<name>A8ZMH2_ACAM1</name>
<geneLocation type="plasmid" evidence="1 2">
    <name>pREB3</name>
</geneLocation>
<protein>
    <submittedName>
        <fullName evidence="1">Uncharacterized protein</fullName>
    </submittedName>
</protein>
<reference evidence="1 2" key="1">
    <citation type="journal article" date="2008" name="Proc. Natl. Acad. Sci. U.S.A.">
        <title>Niche adaptation and genome expansion in the chlorophyll d-producing cyanobacterium Acaryochloris marina.</title>
        <authorList>
            <person name="Swingley W.D."/>
            <person name="Chen M."/>
            <person name="Cheung P.C."/>
            <person name="Conrad A.L."/>
            <person name="Dejesa L.C."/>
            <person name="Hao J."/>
            <person name="Honchak B.M."/>
            <person name="Karbach L.E."/>
            <person name="Kurdoglu A."/>
            <person name="Lahiri S."/>
            <person name="Mastrian S.D."/>
            <person name="Miyashita H."/>
            <person name="Page L."/>
            <person name="Ramakrishna P."/>
            <person name="Satoh S."/>
            <person name="Sattley W.M."/>
            <person name="Shimada Y."/>
            <person name="Taylor H.L."/>
            <person name="Tomo T."/>
            <person name="Tsuchiya T."/>
            <person name="Wang Z.T."/>
            <person name="Raymond J."/>
            <person name="Mimuro M."/>
            <person name="Blankenship R.E."/>
            <person name="Touchman J.W."/>
        </authorList>
    </citation>
    <scope>NUCLEOTIDE SEQUENCE [LARGE SCALE GENOMIC DNA]</scope>
    <source>
        <strain evidence="2">MBIC 11017</strain>
        <plasmid evidence="2">Plasmid pREB3</plasmid>
    </source>
</reference>
<dbReference type="HOGENOM" id="CLU_2565959_0_0_3"/>
<proteinExistence type="predicted"/>
<dbReference type="EMBL" id="CP000840">
    <property type="protein sequence ID" value="ABW32383.1"/>
    <property type="molecule type" value="Genomic_DNA"/>
</dbReference>